<dbReference type="SMART" id="SM00554">
    <property type="entry name" value="FAS1"/>
    <property type="match status" value="1"/>
</dbReference>
<dbReference type="InterPro" id="IPR036378">
    <property type="entry name" value="FAS1_dom_sf"/>
</dbReference>
<dbReference type="InterPro" id="IPR000782">
    <property type="entry name" value="FAS1_domain"/>
</dbReference>
<dbReference type="Gene3D" id="2.30.180.10">
    <property type="entry name" value="FAS1 domain"/>
    <property type="match status" value="1"/>
</dbReference>
<feature type="domain" description="FAS1" evidence="1">
    <location>
        <begin position="37"/>
        <end position="182"/>
    </location>
</feature>
<dbReference type="Pfam" id="PF02469">
    <property type="entry name" value="Fasciclin"/>
    <property type="match status" value="1"/>
</dbReference>
<reference evidence="2" key="1">
    <citation type="submission" date="2019-11" db="EMBL/GenBank/DDBJ databases">
        <authorList>
            <person name="Feng L."/>
        </authorList>
    </citation>
    <scope>NUCLEOTIDE SEQUENCE</scope>
    <source>
        <strain evidence="2">PclaraLFYP37</strain>
    </source>
</reference>
<sequence length="686" mass="77799">MKRNIYNKVIGCVVLATTLLGCYDDGVEGDSYYVFQGQTIGDYLDADGKYGEFSTILERAGMKGLMYAYGDYTCFAPTNEAIDRYVDSNYPGCTLETLPDSAVVALAKSHLIDIRYLTSDFSTGYLQESNMYDRKVQVTIEKEFDAEISDSMTVYVLNDYSRIIQANDTVSNGVVHTIDRVLEQSSYVLPDYMQSKCEMLGFTLFMEALKQTHLTDSMLREKDESPEMLSRLAQYASNSEYTTAGHKVPPARKFGYTVLVEKDELYKTVYDPQNMGKPVYTGDLQADLASLFNYAKDIYDKVYPDDKGLYDDDYTHPKNPLNRFVAYHILDRNASYGDLVRSTPDWSVQEGGDFVEYYETMAGNLLRAQKVSLLGDGIYLNRCDDVNRADNRMDGAEVLPSGGSSTVNGNFQFLSSILSYNENVVKMLRSERIRIDTGVLFPELVNNDVRLDPDGDMLWWHFPEGYFDDVRYDSQCDCKYNRWPNPQGTGMGSHYDLAAFRTDNMNFAGEYDVMLRLPAVPAGQYEIRLGYVANGLMGIAQIYFGQNSEYMQPTGIPLNLGWGGGMPKVGMIADDALFDDIHNDVSNNFEGKTTITENDKAMRNLGYMKGPACVYRVDNDRVSLRAKLVNDWWYIRNIVTTQTLEEKPSYLRLRKVDERTGRMLNIDFIEIVPKSVYNGAIPEDRN</sequence>
<dbReference type="EMBL" id="CACRUT010000006">
    <property type="protein sequence ID" value="VYT77482.1"/>
    <property type="molecule type" value="Genomic_DNA"/>
</dbReference>
<evidence type="ECO:0000313" key="2">
    <source>
        <dbReference type="EMBL" id="VYT77482.1"/>
    </source>
</evidence>
<proteinExistence type="predicted"/>
<dbReference type="GeneID" id="93557065"/>
<dbReference type="InterPro" id="IPR050904">
    <property type="entry name" value="Adhesion/Biosynth-related"/>
</dbReference>
<dbReference type="PROSITE" id="PS51257">
    <property type="entry name" value="PROKAR_LIPOPROTEIN"/>
    <property type="match status" value="1"/>
</dbReference>
<dbReference type="RefSeq" id="WP_008619392.1">
    <property type="nucleotide sequence ID" value="NZ_AP025941.1"/>
</dbReference>
<protein>
    <submittedName>
        <fullName evidence="2">Fasciclin domain protein</fullName>
    </submittedName>
</protein>
<evidence type="ECO:0000259" key="1">
    <source>
        <dbReference type="PROSITE" id="PS50213"/>
    </source>
</evidence>
<accession>A0A6N2ZKI1</accession>
<dbReference type="AlphaFoldDB" id="A0A6N2ZKI1"/>
<gene>
    <name evidence="2" type="ORF">PCLFYP37_01088</name>
</gene>
<dbReference type="PANTHER" id="PTHR10900">
    <property type="entry name" value="PERIOSTIN-RELATED"/>
    <property type="match status" value="1"/>
</dbReference>
<organism evidence="2">
    <name type="scientific">Paraprevotella clara</name>
    <dbReference type="NCBI Taxonomy" id="454154"/>
    <lineage>
        <taxon>Bacteria</taxon>
        <taxon>Pseudomonadati</taxon>
        <taxon>Bacteroidota</taxon>
        <taxon>Bacteroidia</taxon>
        <taxon>Bacteroidales</taxon>
        <taxon>Prevotellaceae</taxon>
        <taxon>Paraprevotella</taxon>
    </lineage>
</organism>
<dbReference type="PROSITE" id="PS50213">
    <property type="entry name" value="FAS1"/>
    <property type="match status" value="1"/>
</dbReference>
<dbReference type="SUPFAM" id="SSF82153">
    <property type="entry name" value="FAS1 domain"/>
    <property type="match status" value="1"/>
</dbReference>
<dbReference type="PANTHER" id="PTHR10900:SF77">
    <property type="entry name" value="FI19380P1"/>
    <property type="match status" value="1"/>
</dbReference>
<name>A0A6N2ZKI1_9BACT</name>